<dbReference type="PRINTS" id="PR00465">
    <property type="entry name" value="EP450IV"/>
</dbReference>
<dbReference type="Proteomes" id="UP000226431">
    <property type="component" value="Unassembled WGS sequence"/>
</dbReference>
<dbReference type="PANTHER" id="PTHR24305">
    <property type="entry name" value="CYTOCHROME P450"/>
    <property type="match status" value="1"/>
</dbReference>
<dbReference type="GO" id="GO:0004497">
    <property type="term" value="F:monooxygenase activity"/>
    <property type="evidence" value="ECO:0007669"/>
    <property type="project" value="UniProtKB-KW"/>
</dbReference>
<evidence type="ECO:0000256" key="1">
    <source>
        <dbReference type="ARBA" id="ARBA00001971"/>
    </source>
</evidence>
<evidence type="ECO:0000256" key="3">
    <source>
        <dbReference type="ARBA" id="ARBA00022617"/>
    </source>
</evidence>
<dbReference type="InterPro" id="IPR036396">
    <property type="entry name" value="Cyt_P450_sf"/>
</dbReference>
<gene>
    <name evidence="8" type="ORF">CDD80_1152</name>
</gene>
<organism evidence="8 9">
    <name type="scientific">Ophiocordyceps camponoti-rufipedis</name>
    <dbReference type="NCBI Taxonomy" id="2004952"/>
    <lineage>
        <taxon>Eukaryota</taxon>
        <taxon>Fungi</taxon>
        <taxon>Dikarya</taxon>
        <taxon>Ascomycota</taxon>
        <taxon>Pezizomycotina</taxon>
        <taxon>Sordariomycetes</taxon>
        <taxon>Hypocreomycetidae</taxon>
        <taxon>Hypocreales</taxon>
        <taxon>Ophiocordycipitaceae</taxon>
        <taxon>Ophiocordyceps</taxon>
    </lineage>
</organism>
<dbReference type="AlphaFoldDB" id="A0A2C5ZAF4"/>
<evidence type="ECO:0000256" key="5">
    <source>
        <dbReference type="ARBA" id="ARBA00023004"/>
    </source>
</evidence>
<dbReference type="EMBL" id="NJES01000144">
    <property type="protein sequence ID" value="PHH76853.1"/>
    <property type="molecule type" value="Genomic_DNA"/>
</dbReference>
<sequence>MAVSLSLPDGSALSSTLSALRQSLKPLLALTRSFVLSQPLSHAWGLVPSCIANSITGPPLDNLPRAVGYPVLGILPEICSRGLYSNVMNRLFDLASTTGISCSSVGPIPIIYLRDPDIIRQVLVSHADSITRLDREGNGPFGISQRLNGLTAATAEGESWHRWRNGLERSFQSTKSLRRAFPDMLRLAQRQVQRMVHQGSGPDLRQPMEAFALDTVWFLALGIDDMSASSDEIAAIMSHYGSIVGNPSHLWRHVIRNLLSGKPYREPDRIEQDLRRRIDDFVTELLSRNLASDSASCQNSLLRQSSSDKSKAAMTHEVLTQARQVFSLGHEASALILIWAVYELSLHPDVVRRLRSELIDNDCTLDHIDFDRLRALPYLEAVVAELLRLHPPISTTARMVTKPIVVETSTKKLAVLPQGSQIFSSVHLLHRDQQIWGDSAASFDPDRWQHRLPNRAQNRCEYLPFLTGSRACPSSGFVILQLKTMLAALLLRVDVQVPDAERVEKCFGGVIRPAKPIAYKGGMLARFTQCCGNLWAIVTCRTLSSVHHTISACLFLTDVS</sequence>
<protein>
    <recommendedName>
        <fullName evidence="10">Cytochrome P450</fullName>
    </recommendedName>
</protein>
<dbReference type="GO" id="GO:0016705">
    <property type="term" value="F:oxidoreductase activity, acting on paired donors, with incorporation or reduction of molecular oxygen"/>
    <property type="evidence" value="ECO:0007669"/>
    <property type="project" value="InterPro"/>
</dbReference>
<name>A0A2C5ZAF4_9HYPO</name>
<dbReference type="CDD" id="cd00302">
    <property type="entry name" value="cytochrome_P450"/>
    <property type="match status" value="1"/>
</dbReference>
<keyword evidence="5 7" id="KW-0408">Iron</keyword>
<evidence type="ECO:0000256" key="7">
    <source>
        <dbReference type="PIRSR" id="PIRSR602403-1"/>
    </source>
</evidence>
<dbReference type="InterPro" id="IPR050121">
    <property type="entry name" value="Cytochrome_P450_monoxygenase"/>
</dbReference>
<dbReference type="Gene3D" id="1.10.630.10">
    <property type="entry name" value="Cytochrome P450"/>
    <property type="match status" value="1"/>
</dbReference>
<comment type="cofactor">
    <cofactor evidence="1 7">
        <name>heme</name>
        <dbReference type="ChEBI" id="CHEBI:30413"/>
    </cofactor>
</comment>
<evidence type="ECO:0000256" key="4">
    <source>
        <dbReference type="ARBA" id="ARBA00022723"/>
    </source>
</evidence>
<keyword evidence="6" id="KW-0503">Monooxygenase</keyword>
<dbReference type="STRING" id="2004952.A0A2C5ZAF4"/>
<accession>A0A2C5ZAF4</accession>
<dbReference type="GO" id="GO:0005506">
    <property type="term" value="F:iron ion binding"/>
    <property type="evidence" value="ECO:0007669"/>
    <property type="project" value="InterPro"/>
</dbReference>
<dbReference type="OrthoDB" id="10029320at2759"/>
<reference evidence="8 9" key="1">
    <citation type="submission" date="2017-06" db="EMBL/GenBank/DDBJ databases">
        <title>Ant-infecting Ophiocordyceps genomes reveal a high diversity of potential behavioral manipulation genes and a possible major role for enterotoxins.</title>
        <authorList>
            <person name="De Bekker C."/>
            <person name="Evans H.C."/>
            <person name="Brachmann A."/>
            <person name="Hughes D.P."/>
        </authorList>
    </citation>
    <scope>NUCLEOTIDE SEQUENCE [LARGE SCALE GENOMIC DNA]</scope>
    <source>
        <strain evidence="8 9">Map16</strain>
    </source>
</reference>
<evidence type="ECO:0000313" key="9">
    <source>
        <dbReference type="Proteomes" id="UP000226431"/>
    </source>
</evidence>
<comment type="caution">
    <text evidence="8">The sequence shown here is derived from an EMBL/GenBank/DDBJ whole genome shotgun (WGS) entry which is preliminary data.</text>
</comment>
<keyword evidence="3 7" id="KW-0349">Heme</keyword>
<evidence type="ECO:0008006" key="10">
    <source>
        <dbReference type="Google" id="ProtNLM"/>
    </source>
</evidence>
<feature type="binding site" description="axial binding residue" evidence="7">
    <location>
        <position position="472"/>
    </location>
    <ligand>
        <name>heme</name>
        <dbReference type="ChEBI" id="CHEBI:30413"/>
    </ligand>
    <ligandPart>
        <name>Fe</name>
        <dbReference type="ChEBI" id="CHEBI:18248"/>
    </ligandPart>
</feature>
<keyword evidence="6" id="KW-0560">Oxidoreductase</keyword>
<evidence type="ECO:0000313" key="8">
    <source>
        <dbReference type="EMBL" id="PHH76853.1"/>
    </source>
</evidence>
<evidence type="ECO:0000256" key="2">
    <source>
        <dbReference type="ARBA" id="ARBA00010617"/>
    </source>
</evidence>
<evidence type="ECO:0000256" key="6">
    <source>
        <dbReference type="ARBA" id="ARBA00023033"/>
    </source>
</evidence>
<dbReference type="PRINTS" id="PR00385">
    <property type="entry name" value="P450"/>
</dbReference>
<dbReference type="SUPFAM" id="SSF48264">
    <property type="entry name" value="Cytochrome P450"/>
    <property type="match status" value="1"/>
</dbReference>
<dbReference type="InterPro" id="IPR002403">
    <property type="entry name" value="Cyt_P450_E_grp-IV"/>
</dbReference>
<dbReference type="PANTHER" id="PTHR24305:SF166">
    <property type="entry name" value="CYTOCHROME P450 12A4, MITOCHONDRIAL-RELATED"/>
    <property type="match status" value="1"/>
</dbReference>
<proteinExistence type="inferred from homology"/>
<keyword evidence="9" id="KW-1185">Reference proteome</keyword>
<dbReference type="GO" id="GO:0020037">
    <property type="term" value="F:heme binding"/>
    <property type="evidence" value="ECO:0007669"/>
    <property type="project" value="InterPro"/>
</dbReference>
<dbReference type="Pfam" id="PF00067">
    <property type="entry name" value="p450"/>
    <property type="match status" value="1"/>
</dbReference>
<dbReference type="InterPro" id="IPR001128">
    <property type="entry name" value="Cyt_P450"/>
</dbReference>
<keyword evidence="4 7" id="KW-0479">Metal-binding</keyword>
<comment type="similarity">
    <text evidence="2">Belongs to the cytochrome P450 family.</text>
</comment>